<evidence type="ECO:0000256" key="5">
    <source>
        <dbReference type="ARBA" id="ARBA00023242"/>
    </source>
</evidence>
<dbReference type="FunFam" id="2.20.25.80:FF:000002">
    <property type="entry name" value="probable WRKY transcription factor 31"/>
    <property type="match status" value="1"/>
</dbReference>
<keyword evidence="2" id="KW-0805">Transcription regulation</keyword>
<evidence type="ECO:0000313" key="9">
    <source>
        <dbReference type="Proteomes" id="UP001293593"/>
    </source>
</evidence>
<evidence type="ECO:0000259" key="7">
    <source>
        <dbReference type="PROSITE" id="PS50811"/>
    </source>
</evidence>
<dbReference type="Pfam" id="PF03106">
    <property type="entry name" value="WRKY"/>
    <property type="match status" value="1"/>
</dbReference>
<dbReference type="PANTHER" id="PTHR31429">
    <property type="entry name" value="WRKY TRANSCRIPTION FACTOR 36-RELATED"/>
    <property type="match status" value="1"/>
</dbReference>
<feature type="compositionally biased region" description="Basic and acidic residues" evidence="6">
    <location>
        <begin position="27"/>
        <end position="37"/>
    </location>
</feature>
<dbReference type="AlphaFoldDB" id="A0AAE1J930"/>
<accession>A0AAE1J930</accession>
<keyword evidence="4" id="KW-0804">Transcription</keyword>
<organism evidence="8 9">
    <name type="scientific">Acacia crassicarpa</name>
    <name type="common">northern wattle</name>
    <dbReference type="NCBI Taxonomy" id="499986"/>
    <lineage>
        <taxon>Eukaryota</taxon>
        <taxon>Viridiplantae</taxon>
        <taxon>Streptophyta</taxon>
        <taxon>Embryophyta</taxon>
        <taxon>Tracheophyta</taxon>
        <taxon>Spermatophyta</taxon>
        <taxon>Magnoliopsida</taxon>
        <taxon>eudicotyledons</taxon>
        <taxon>Gunneridae</taxon>
        <taxon>Pentapetalae</taxon>
        <taxon>rosids</taxon>
        <taxon>fabids</taxon>
        <taxon>Fabales</taxon>
        <taxon>Fabaceae</taxon>
        <taxon>Caesalpinioideae</taxon>
        <taxon>mimosoid clade</taxon>
        <taxon>Acacieae</taxon>
        <taxon>Acacia</taxon>
    </lineage>
</organism>
<keyword evidence="3" id="KW-0238">DNA-binding</keyword>
<comment type="subcellular location">
    <subcellularLocation>
        <location evidence="1">Nucleus</location>
    </subcellularLocation>
</comment>
<name>A0AAE1J930_9FABA</name>
<dbReference type="Gene3D" id="2.20.25.80">
    <property type="entry name" value="WRKY domain"/>
    <property type="match status" value="1"/>
</dbReference>
<dbReference type="PROSITE" id="PS50811">
    <property type="entry name" value="WRKY"/>
    <property type="match status" value="1"/>
</dbReference>
<dbReference type="GO" id="GO:0005634">
    <property type="term" value="C:nucleus"/>
    <property type="evidence" value="ECO:0007669"/>
    <property type="project" value="UniProtKB-SubCell"/>
</dbReference>
<evidence type="ECO:0000256" key="2">
    <source>
        <dbReference type="ARBA" id="ARBA00023015"/>
    </source>
</evidence>
<gene>
    <name evidence="8" type="ORF">QN277_025431</name>
</gene>
<dbReference type="GO" id="GO:0003700">
    <property type="term" value="F:DNA-binding transcription factor activity"/>
    <property type="evidence" value="ECO:0007669"/>
    <property type="project" value="InterPro"/>
</dbReference>
<protein>
    <recommendedName>
        <fullName evidence="7">WRKY domain-containing protein</fullName>
    </recommendedName>
</protein>
<dbReference type="InterPro" id="IPR044810">
    <property type="entry name" value="WRKY_plant"/>
</dbReference>
<evidence type="ECO:0000313" key="8">
    <source>
        <dbReference type="EMBL" id="KAK4264223.1"/>
    </source>
</evidence>
<reference evidence="8" key="1">
    <citation type="submission" date="2023-10" db="EMBL/GenBank/DDBJ databases">
        <title>Chromosome-level genome of the transformable northern wattle, Acacia crassicarpa.</title>
        <authorList>
            <person name="Massaro I."/>
            <person name="Sinha N.R."/>
            <person name="Poethig S."/>
            <person name="Leichty A.R."/>
        </authorList>
    </citation>
    <scope>NUCLEOTIDE SEQUENCE</scope>
    <source>
        <strain evidence="8">Acra3RX</strain>
        <tissue evidence="8">Leaf</tissue>
    </source>
</reference>
<feature type="compositionally biased region" description="Polar residues" evidence="6">
    <location>
        <begin position="163"/>
        <end position="191"/>
    </location>
</feature>
<sequence length="515" mass="55714">MEVALGRSDHESRVKQEKTTESGGPGHGDEDHPKQEIDIEVEELESAKTEMGEAREENQRLKQCLDRVMKDYRTLEMKFKDIFQKETKHQSTTTCSEPDDLVSLSLGRVICSNNNNNNARTSDDDDHQKRKALKALLLKDNNGEDEEDDLALGLDCKFETSKSGSITNNSPNIMNPSPTNSSHQEPVNNESKALKTSRDSYSGEDEVSQHNPPKRARVCVRARCDAPTMNDGCQWRKYGQKISKGNPCPRAYYRCTVAPSCPVKKQVQRCAEDMSVLVTTYEGIHNHPLPLSATAMASTTSAAASMLLSASSSSSSAAAASATTPLYFSNNPSSLSSSSSLPSHPTITLDLTTNSAASRFFMTSSSSSSNYNPPPRSSSFRSSTSLNFSSPDNNNFLSYNSNNRNIFSSMNLARSTAMDNNIYRLPYVQKNSVINNPTHHHAPPQPAGLPDSIAAATKAIAADPKFQSALAVALSSFIGTGGSGIGSSSQGQGNRGGAGENLPQKVKWGELFPAL</sequence>
<feature type="region of interest" description="Disordered" evidence="6">
    <location>
        <begin position="1"/>
        <end position="38"/>
    </location>
</feature>
<feature type="region of interest" description="Disordered" evidence="6">
    <location>
        <begin position="484"/>
        <end position="503"/>
    </location>
</feature>
<evidence type="ECO:0000256" key="6">
    <source>
        <dbReference type="SAM" id="MobiDB-lite"/>
    </source>
</evidence>
<dbReference type="EMBL" id="JAWXYG010000008">
    <property type="protein sequence ID" value="KAK4264223.1"/>
    <property type="molecule type" value="Genomic_DNA"/>
</dbReference>
<feature type="region of interest" description="Disordered" evidence="6">
    <location>
        <begin position="363"/>
        <end position="385"/>
    </location>
</feature>
<proteinExistence type="predicted"/>
<feature type="region of interest" description="Disordered" evidence="6">
    <location>
        <begin position="163"/>
        <end position="215"/>
    </location>
</feature>
<feature type="domain" description="WRKY" evidence="7">
    <location>
        <begin position="224"/>
        <end position="290"/>
    </location>
</feature>
<dbReference type="InterPro" id="IPR036576">
    <property type="entry name" value="WRKY_dom_sf"/>
</dbReference>
<evidence type="ECO:0000256" key="1">
    <source>
        <dbReference type="ARBA" id="ARBA00004123"/>
    </source>
</evidence>
<keyword evidence="9" id="KW-1185">Reference proteome</keyword>
<dbReference type="InterPro" id="IPR003657">
    <property type="entry name" value="WRKY_dom"/>
</dbReference>
<keyword evidence="5" id="KW-0539">Nucleus</keyword>
<dbReference type="GO" id="GO:0043565">
    <property type="term" value="F:sequence-specific DNA binding"/>
    <property type="evidence" value="ECO:0007669"/>
    <property type="project" value="InterPro"/>
</dbReference>
<dbReference type="PANTHER" id="PTHR31429:SF86">
    <property type="entry name" value="WRKY TRANSCRIPTION FACTOR 61-RELATED"/>
    <property type="match status" value="1"/>
</dbReference>
<dbReference type="SMART" id="SM00774">
    <property type="entry name" value="WRKY"/>
    <property type="match status" value="1"/>
</dbReference>
<dbReference type="SUPFAM" id="SSF118290">
    <property type="entry name" value="WRKY DNA-binding domain"/>
    <property type="match status" value="1"/>
</dbReference>
<evidence type="ECO:0000256" key="3">
    <source>
        <dbReference type="ARBA" id="ARBA00023125"/>
    </source>
</evidence>
<feature type="compositionally biased region" description="Basic and acidic residues" evidence="6">
    <location>
        <begin position="7"/>
        <end position="20"/>
    </location>
</feature>
<comment type="caution">
    <text evidence="8">The sequence shown here is derived from an EMBL/GenBank/DDBJ whole genome shotgun (WGS) entry which is preliminary data.</text>
</comment>
<dbReference type="Proteomes" id="UP001293593">
    <property type="component" value="Unassembled WGS sequence"/>
</dbReference>
<evidence type="ECO:0000256" key="4">
    <source>
        <dbReference type="ARBA" id="ARBA00023163"/>
    </source>
</evidence>